<dbReference type="GO" id="GO:0004252">
    <property type="term" value="F:serine-type endopeptidase activity"/>
    <property type="evidence" value="ECO:0007669"/>
    <property type="project" value="InterPro"/>
</dbReference>
<feature type="chain" id="PRO_5035876540" evidence="9">
    <location>
        <begin position="19"/>
        <end position="265"/>
    </location>
</feature>
<dbReference type="SMART" id="SM00020">
    <property type="entry name" value="Tryp_SPc"/>
    <property type="match status" value="1"/>
</dbReference>
<dbReference type="InterPro" id="IPR001314">
    <property type="entry name" value="Peptidase_S1A"/>
</dbReference>
<evidence type="ECO:0000256" key="5">
    <source>
        <dbReference type="ARBA" id="ARBA00022825"/>
    </source>
</evidence>
<dbReference type="InterPro" id="IPR050430">
    <property type="entry name" value="Peptidase_S1"/>
</dbReference>
<keyword evidence="3 9" id="KW-0732">Signal</keyword>
<evidence type="ECO:0000256" key="8">
    <source>
        <dbReference type="RuleBase" id="RU363034"/>
    </source>
</evidence>
<evidence type="ECO:0000256" key="1">
    <source>
        <dbReference type="ARBA" id="ARBA00007664"/>
    </source>
</evidence>
<comment type="caution">
    <text evidence="11">The sequence shown here is derived from an EMBL/GenBank/DDBJ whole genome shotgun (WGS) entry which is preliminary data.</text>
</comment>
<dbReference type="Pfam" id="PF00089">
    <property type="entry name" value="Trypsin"/>
    <property type="match status" value="1"/>
</dbReference>
<dbReference type="PANTHER" id="PTHR24276">
    <property type="entry name" value="POLYSERASE-RELATED"/>
    <property type="match status" value="1"/>
</dbReference>
<evidence type="ECO:0000313" key="12">
    <source>
        <dbReference type="Proteomes" id="UP000838756"/>
    </source>
</evidence>
<feature type="domain" description="Peptidase S1" evidence="10">
    <location>
        <begin position="33"/>
        <end position="263"/>
    </location>
</feature>
<dbReference type="InterPro" id="IPR018114">
    <property type="entry name" value="TRYPSIN_HIS"/>
</dbReference>
<organism evidence="11 12">
    <name type="scientific">Pararge aegeria aegeria</name>
    <dbReference type="NCBI Taxonomy" id="348720"/>
    <lineage>
        <taxon>Eukaryota</taxon>
        <taxon>Metazoa</taxon>
        <taxon>Ecdysozoa</taxon>
        <taxon>Arthropoda</taxon>
        <taxon>Hexapoda</taxon>
        <taxon>Insecta</taxon>
        <taxon>Pterygota</taxon>
        <taxon>Neoptera</taxon>
        <taxon>Endopterygota</taxon>
        <taxon>Lepidoptera</taxon>
        <taxon>Glossata</taxon>
        <taxon>Ditrysia</taxon>
        <taxon>Papilionoidea</taxon>
        <taxon>Nymphalidae</taxon>
        <taxon>Satyrinae</taxon>
        <taxon>Satyrini</taxon>
        <taxon>Parargina</taxon>
        <taxon>Pararge</taxon>
    </lineage>
</organism>
<keyword evidence="6" id="KW-0865">Zymogen</keyword>
<evidence type="ECO:0000256" key="3">
    <source>
        <dbReference type="ARBA" id="ARBA00022729"/>
    </source>
</evidence>
<evidence type="ECO:0000256" key="7">
    <source>
        <dbReference type="ARBA" id="ARBA00023157"/>
    </source>
</evidence>
<evidence type="ECO:0000256" key="9">
    <source>
        <dbReference type="SAM" id="SignalP"/>
    </source>
</evidence>
<name>A0A8S4RS32_9NEOP</name>
<evidence type="ECO:0000256" key="6">
    <source>
        <dbReference type="ARBA" id="ARBA00023145"/>
    </source>
</evidence>
<evidence type="ECO:0000313" key="11">
    <source>
        <dbReference type="EMBL" id="CAH2239937.1"/>
    </source>
</evidence>
<dbReference type="AlphaFoldDB" id="A0A8S4RS32"/>
<comment type="similarity">
    <text evidence="1">Belongs to the peptidase S1 family.</text>
</comment>
<protein>
    <submittedName>
        <fullName evidence="11">Jg3368 protein</fullName>
    </submittedName>
</protein>
<dbReference type="SUPFAM" id="SSF50494">
    <property type="entry name" value="Trypsin-like serine proteases"/>
    <property type="match status" value="1"/>
</dbReference>
<reference evidence="11" key="1">
    <citation type="submission" date="2022-03" db="EMBL/GenBank/DDBJ databases">
        <authorList>
            <person name="Lindestad O."/>
        </authorList>
    </citation>
    <scope>NUCLEOTIDE SEQUENCE</scope>
</reference>
<evidence type="ECO:0000259" key="10">
    <source>
        <dbReference type="PROSITE" id="PS50240"/>
    </source>
</evidence>
<keyword evidence="4 8" id="KW-0378">Hydrolase</keyword>
<dbReference type="GO" id="GO:0006508">
    <property type="term" value="P:proteolysis"/>
    <property type="evidence" value="ECO:0007669"/>
    <property type="project" value="UniProtKB-KW"/>
</dbReference>
<gene>
    <name evidence="11" type="primary">jg3368</name>
    <name evidence="11" type="ORF">PAEG_LOCUS16572</name>
</gene>
<proteinExistence type="inferred from homology"/>
<feature type="signal peptide" evidence="9">
    <location>
        <begin position="1"/>
        <end position="18"/>
    </location>
</feature>
<evidence type="ECO:0000256" key="4">
    <source>
        <dbReference type="ARBA" id="ARBA00022801"/>
    </source>
</evidence>
<dbReference type="Gene3D" id="2.40.10.10">
    <property type="entry name" value="Trypsin-like serine proteases"/>
    <property type="match status" value="1"/>
</dbReference>
<dbReference type="Proteomes" id="UP000838756">
    <property type="component" value="Unassembled WGS sequence"/>
</dbReference>
<dbReference type="PROSITE" id="PS00135">
    <property type="entry name" value="TRYPSIN_SER"/>
    <property type="match status" value="1"/>
</dbReference>
<dbReference type="InterPro" id="IPR033116">
    <property type="entry name" value="TRYPSIN_SER"/>
</dbReference>
<dbReference type="InterPro" id="IPR001254">
    <property type="entry name" value="Trypsin_dom"/>
</dbReference>
<keyword evidence="2 8" id="KW-0645">Protease</keyword>
<dbReference type="PRINTS" id="PR00722">
    <property type="entry name" value="CHYMOTRYPSIN"/>
</dbReference>
<evidence type="ECO:0000256" key="2">
    <source>
        <dbReference type="ARBA" id="ARBA00022670"/>
    </source>
</evidence>
<dbReference type="PANTHER" id="PTHR24276:SF91">
    <property type="entry name" value="AT26814P-RELATED"/>
    <property type="match status" value="1"/>
</dbReference>
<dbReference type="CDD" id="cd00190">
    <property type="entry name" value="Tryp_SPc"/>
    <property type="match status" value="1"/>
</dbReference>
<dbReference type="EMBL" id="CAKXAJ010025467">
    <property type="protein sequence ID" value="CAH2239937.1"/>
    <property type="molecule type" value="Genomic_DNA"/>
</dbReference>
<accession>A0A8S4RS32</accession>
<keyword evidence="12" id="KW-1185">Reference proteome</keyword>
<dbReference type="OrthoDB" id="414661at2759"/>
<dbReference type="InterPro" id="IPR009003">
    <property type="entry name" value="Peptidase_S1_PA"/>
</dbReference>
<dbReference type="InterPro" id="IPR043504">
    <property type="entry name" value="Peptidase_S1_PA_chymotrypsin"/>
</dbReference>
<keyword evidence="7" id="KW-1015">Disulfide bond</keyword>
<sequence>MGIIFGLVSFLLLSFSLSTSLPADSSLNELNRVVNGQAIDISQIPYHAALRRKSSAGWIYTCGASIITTKALLTAAHCVTTIQLEPLQLRVAVGTSSRSGGYVYTVKTVYVHEQYSSLTLEYDIAMVVTSKKMTFDKKVDAIFIPEPNYNLPVGMSALVSGYGFTSQEGKASSVLQAATVEVVDQNICKSAYRQIAKISEGMLCAVANNPPRDACQGDSGGPLVTQNTLIGIVSWGEGCANISYPGVYTRVSEYNSWIINKLVLI</sequence>
<dbReference type="FunFam" id="2.40.10.10:FF:000077">
    <property type="entry name" value="Predicted protein"/>
    <property type="match status" value="1"/>
</dbReference>
<dbReference type="PROSITE" id="PS00134">
    <property type="entry name" value="TRYPSIN_HIS"/>
    <property type="match status" value="1"/>
</dbReference>
<keyword evidence="5 8" id="KW-0720">Serine protease</keyword>
<dbReference type="PROSITE" id="PS50240">
    <property type="entry name" value="TRYPSIN_DOM"/>
    <property type="match status" value="1"/>
</dbReference>